<dbReference type="Proteomes" id="UP000092698">
    <property type="component" value="Chromosome"/>
</dbReference>
<dbReference type="PROSITE" id="PS51257">
    <property type="entry name" value="PROKAR_LIPOPROTEIN"/>
    <property type="match status" value="1"/>
</dbReference>
<accession>A0A1C7DAS8</accession>
<keyword evidence="4" id="KW-1185">Reference proteome</keyword>
<dbReference type="AlphaFoldDB" id="A0A1C7DAS8"/>
<protein>
    <submittedName>
        <fullName evidence="3">PhoD-like phosphatase</fullName>
    </submittedName>
</protein>
<proteinExistence type="predicted"/>
<evidence type="ECO:0000313" key="3">
    <source>
        <dbReference type="EMBL" id="ANU08403.1"/>
    </source>
</evidence>
<dbReference type="SUPFAM" id="SSF56300">
    <property type="entry name" value="Metallo-dependent phosphatases"/>
    <property type="match status" value="1"/>
</dbReference>
<evidence type="ECO:0000256" key="1">
    <source>
        <dbReference type="SAM" id="SignalP"/>
    </source>
</evidence>
<feature type="signal peptide" evidence="1">
    <location>
        <begin position="1"/>
        <end position="21"/>
    </location>
</feature>
<dbReference type="KEGG" id="anh:A6F65_02117"/>
<sequence>MSIRIAKVITMAAALSMGAAACVSVTDNSTTVQQAAGLPTTSEAALRPYYQYLRAELDLPQAGPSRALPMEQAITRFGFGSCNTQDGPQDIWSVVGAANPQFFMPIGDNVYGDRGWDGRPDLASFIAAYRKQAGHQQFAAFRATTPMMATWDDHDYGPNDSGGEFYAREFSETLFETFWNAPAEVRGRPGVYQSVTMGPAGQRVQVIMLDTRFFRTNLVRLPRSEERRPLGNYAPNTDPAANMLGDVQWAWLADELAEPADLRIVVSSIQVLTEAHQFESWANMPLQRARLLQMLGARAGGGLLMLSGDRHSAGMYSAVLPGSDETAWEFTSSSMNLPFAEGDIGEREPDPLRRTPMIADANFGLVDIDWAGRTYTMRLMGEDGAEILSQPVSF</sequence>
<evidence type="ECO:0000259" key="2">
    <source>
        <dbReference type="Pfam" id="PF09423"/>
    </source>
</evidence>
<organism evidence="3 4">
    <name type="scientific">Paraurantiacibacter namhicola</name>
    <dbReference type="NCBI Taxonomy" id="645517"/>
    <lineage>
        <taxon>Bacteria</taxon>
        <taxon>Pseudomonadati</taxon>
        <taxon>Pseudomonadota</taxon>
        <taxon>Alphaproteobacteria</taxon>
        <taxon>Sphingomonadales</taxon>
        <taxon>Erythrobacteraceae</taxon>
        <taxon>Paraurantiacibacter</taxon>
    </lineage>
</organism>
<name>A0A1C7DAS8_9SPHN</name>
<dbReference type="Pfam" id="PF09423">
    <property type="entry name" value="PhoD"/>
    <property type="match status" value="1"/>
</dbReference>
<dbReference type="InterPro" id="IPR018946">
    <property type="entry name" value="PhoD-like_MPP"/>
</dbReference>
<reference evidence="3 4" key="1">
    <citation type="submission" date="2016-07" db="EMBL/GenBank/DDBJ databases">
        <title>Complete genome sequence of Altererythrobacter namhicola JCM 16345T, containing esterase-encoding genes.</title>
        <authorList>
            <person name="Cheng H."/>
            <person name="Wu Y.-H."/>
            <person name="Jian S.-L."/>
            <person name="Huo Y.-Y."/>
            <person name="Wang C.-S."/>
            <person name="Xu X.-W."/>
        </authorList>
    </citation>
    <scope>NUCLEOTIDE SEQUENCE [LARGE SCALE GENOMIC DNA]</scope>
    <source>
        <strain evidence="3 4">JCM 16345</strain>
    </source>
</reference>
<dbReference type="Gene3D" id="3.60.21.70">
    <property type="entry name" value="PhoD-like phosphatase"/>
    <property type="match status" value="1"/>
</dbReference>
<keyword evidence="1" id="KW-0732">Signal</keyword>
<dbReference type="EMBL" id="CP016545">
    <property type="protein sequence ID" value="ANU08403.1"/>
    <property type="molecule type" value="Genomic_DNA"/>
</dbReference>
<feature type="domain" description="PhoD-like phosphatase metallophosphatase" evidence="2">
    <location>
        <begin position="81"/>
        <end position="345"/>
    </location>
</feature>
<dbReference type="CDD" id="cd07389">
    <property type="entry name" value="MPP_PhoD"/>
    <property type="match status" value="1"/>
</dbReference>
<feature type="chain" id="PRO_5008884552" evidence="1">
    <location>
        <begin position="22"/>
        <end position="394"/>
    </location>
</feature>
<gene>
    <name evidence="3" type="ORF">A6F65_02117</name>
</gene>
<dbReference type="PANTHER" id="PTHR33987:SF1">
    <property type="entry name" value="CALCINEURIN-LIKE METALLO-PHOSPHOESTERASE SUPERFAMILY PROTEIN"/>
    <property type="match status" value="1"/>
</dbReference>
<dbReference type="OrthoDB" id="327733at2"/>
<dbReference type="InterPro" id="IPR029052">
    <property type="entry name" value="Metallo-depent_PP-like"/>
</dbReference>
<dbReference type="PANTHER" id="PTHR33987">
    <property type="entry name" value="CALCINEURIN-LIKE METALLO-PHOSPHOESTERASE SUPERFAMILY PROTEIN"/>
    <property type="match status" value="1"/>
</dbReference>
<dbReference type="STRING" id="645517.A6F65_02117"/>
<dbReference type="RefSeq" id="WP_067788471.1">
    <property type="nucleotide sequence ID" value="NZ_CP016545.1"/>
</dbReference>
<evidence type="ECO:0000313" key="4">
    <source>
        <dbReference type="Proteomes" id="UP000092698"/>
    </source>
</evidence>
<dbReference type="InterPro" id="IPR038607">
    <property type="entry name" value="PhoD-like_sf"/>
</dbReference>